<dbReference type="PANTHER" id="PTHR33048">
    <property type="entry name" value="PTH11-LIKE INTEGRAL MEMBRANE PROTEIN (AFU_ORTHOLOGUE AFUA_5G11245)"/>
    <property type="match status" value="1"/>
</dbReference>
<feature type="transmembrane region" description="Helical" evidence="6">
    <location>
        <begin position="59"/>
        <end position="84"/>
    </location>
</feature>
<evidence type="ECO:0000313" key="9">
    <source>
        <dbReference type="Proteomes" id="UP000324767"/>
    </source>
</evidence>
<feature type="transmembrane region" description="Helical" evidence="6">
    <location>
        <begin position="137"/>
        <end position="161"/>
    </location>
</feature>
<keyword evidence="4 6" id="KW-0472">Membrane</keyword>
<evidence type="ECO:0000256" key="2">
    <source>
        <dbReference type="ARBA" id="ARBA00022692"/>
    </source>
</evidence>
<keyword evidence="3 6" id="KW-1133">Transmembrane helix</keyword>
<evidence type="ECO:0000256" key="4">
    <source>
        <dbReference type="ARBA" id="ARBA00023136"/>
    </source>
</evidence>
<evidence type="ECO:0000256" key="6">
    <source>
        <dbReference type="SAM" id="Phobius"/>
    </source>
</evidence>
<dbReference type="Pfam" id="PF20684">
    <property type="entry name" value="Fung_rhodopsin"/>
    <property type="match status" value="1"/>
</dbReference>
<dbReference type="AlphaFoldDB" id="A0A5M8PHA7"/>
<evidence type="ECO:0000256" key="3">
    <source>
        <dbReference type="ARBA" id="ARBA00022989"/>
    </source>
</evidence>
<keyword evidence="2 6" id="KW-0812">Transmembrane</keyword>
<dbReference type="EMBL" id="VXIT01000012">
    <property type="protein sequence ID" value="KAA6408787.1"/>
    <property type="molecule type" value="Genomic_DNA"/>
</dbReference>
<reference evidence="8 9" key="1">
    <citation type="submission" date="2019-09" db="EMBL/GenBank/DDBJ databases">
        <title>The hologenome of the rock-dwelling lichen Lasallia pustulata.</title>
        <authorList>
            <person name="Greshake Tzovaras B."/>
            <person name="Segers F."/>
            <person name="Bicker A."/>
            <person name="Dal Grande F."/>
            <person name="Otte J."/>
            <person name="Hankeln T."/>
            <person name="Schmitt I."/>
            <person name="Ebersberger I."/>
        </authorList>
    </citation>
    <scope>NUCLEOTIDE SEQUENCE [LARGE SCALE GENOMIC DNA]</scope>
    <source>
        <strain evidence="8">A1-1</strain>
    </source>
</reference>
<evidence type="ECO:0000259" key="7">
    <source>
        <dbReference type="Pfam" id="PF20684"/>
    </source>
</evidence>
<dbReference type="InterPro" id="IPR049326">
    <property type="entry name" value="Rhodopsin_dom_fungi"/>
</dbReference>
<comment type="subcellular location">
    <subcellularLocation>
        <location evidence="1">Membrane</location>
        <topology evidence="1">Multi-pass membrane protein</topology>
    </subcellularLocation>
</comment>
<feature type="transmembrane region" description="Helical" evidence="6">
    <location>
        <begin position="173"/>
        <end position="195"/>
    </location>
</feature>
<evidence type="ECO:0000256" key="5">
    <source>
        <dbReference type="ARBA" id="ARBA00038359"/>
    </source>
</evidence>
<evidence type="ECO:0000256" key="1">
    <source>
        <dbReference type="ARBA" id="ARBA00004141"/>
    </source>
</evidence>
<dbReference type="PANTHER" id="PTHR33048:SF134">
    <property type="entry name" value="INTEGRAL MEMBRANE PROTEIN"/>
    <property type="match status" value="1"/>
</dbReference>
<dbReference type="Proteomes" id="UP000324767">
    <property type="component" value="Unassembled WGS sequence"/>
</dbReference>
<gene>
    <name evidence="8" type="ORF">FRX48_07130</name>
</gene>
<dbReference type="OrthoDB" id="5398388at2759"/>
<proteinExistence type="inferred from homology"/>
<comment type="caution">
    <text evidence="8">The sequence shown here is derived from an EMBL/GenBank/DDBJ whole genome shotgun (WGS) entry which is preliminary data.</text>
</comment>
<feature type="transmembrane region" description="Helical" evidence="6">
    <location>
        <begin position="96"/>
        <end position="117"/>
    </location>
</feature>
<evidence type="ECO:0000313" key="8">
    <source>
        <dbReference type="EMBL" id="KAA6408787.1"/>
    </source>
</evidence>
<dbReference type="GO" id="GO:0016020">
    <property type="term" value="C:membrane"/>
    <property type="evidence" value="ECO:0007669"/>
    <property type="project" value="UniProtKB-SubCell"/>
</dbReference>
<feature type="transmembrane region" description="Helical" evidence="6">
    <location>
        <begin position="20"/>
        <end position="39"/>
    </location>
</feature>
<accession>A0A5M8PHA7</accession>
<comment type="similarity">
    <text evidence="5">Belongs to the SAT4 family.</text>
</comment>
<feature type="domain" description="Rhodopsin" evidence="7">
    <location>
        <begin position="1"/>
        <end position="244"/>
    </location>
</feature>
<sequence length="338" mass="37991">MRLRARNIKSLPYKTDDYVILLALCLSISIGGTVLYGAFKTGYGQNILTMTAAEFAVYSWHAYLTVLLSQLAIGTVKISVITFYKRIFRTQSFHRAANILLGFVVAWILATSFTHIFSAWPISNWWKIEEHFDMNYGAYSTAFAAMDIALDIATLCLPIPVIKSLHLSTTRKFALAGIFWLGIFCVVSSAVRLYFAYELSLAGTARHTSDNHYSYVAVNMLIWSEIEPCASIIAGCLPTFGPLVTGGHSIPNLARSIKFHIFKRMGSISNLPQQSNIGFPDSQPNEEFKVRRAWFQLQNKANTTLHTGDIEQRQSEILRPDPVFIQVQSTRTSEIEQQ</sequence>
<dbReference type="InterPro" id="IPR052337">
    <property type="entry name" value="SAT4-like"/>
</dbReference>
<name>A0A5M8PHA7_9LECA</name>
<protein>
    <submittedName>
        <fullName evidence="8">Integral membrane</fullName>
    </submittedName>
</protein>
<organism evidence="8 9">
    <name type="scientific">Lasallia pustulata</name>
    <dbReference type="NCBI Taxonomy" id="136370"/>
    <lineage>
        <taxon>Eukaryota</taxon>
        <taxon>Fungi</taxon>
        <taxon>Dikarya</taxon>
        <taxon>Ascomycota</taxon>
        <taxon>Pezizomycotina</taxon>
        <taxon>Lecanoromycetes</taxon>
        <taxon>OSLEUM clade</taxon>
        <taxon>Umbilicariomycetidae</taxon>
        <taxon>Umbilicariales</taxon>
        <taxon>Umbilicariaceae</taxon>
        <taxon>Lasallia</taxon>
    </lineage>
</organism>